<protein>
    <recommendedName>
        <fullName evidence="1">DUF6884 domain-containing protein</fullName>
    </recommendedName>
</protein>
<organism evidence="2 3">
    <name type="scientific">Thermoproteus uzoniensis (strain 768-20)</name>
    <dbReference type="NCBI Taxonomy" id="999630"/>
    <lineage>
        <taxon>Archaea</taxon>
        <taxon>Thermoproteota</taxon>
        <taxon>Thermoprotei</taxon>
        <taxon>Thermoproteales</taxon>
        <taxon>Thermoproteaceae</taxon>
        <taxon>Thermoproteus</taxon>
    </lineage>
</organism>
<name>F2L0V4_THEU7</name>
<dbReference type="InterPro" id="IPR049251">
    <property type="entry name" value="DUF6884"/>
</dbReference>
<dbReference type="HOGENOM" id="CLU_1232826_0_0_2"/>
<evidence type="ECO:0000313" key="3">
    <source>
        <dbReference type="Proteomes" id="UP000008138"/>
    </source>
</evidence>
<reference key="2">
    <citation type="submission" date="2011-03" db="EMBL/GenBank/DDBJ databases">
        <title>Complete genome sequence of the thermoacidophilic crenarchaeon Thermoproteus uzoniensis 768-20.</title>
        <authorList>
            <person name="Mardanov A.V."/>
            <person name="Gumerov V.M."/>
            <person name="Beletsky A.V."/>
            <person name="Prokofeva M.I."/>
            <person name="Bonch-Osmolovskaya E.A."/>
            <person name="Ravin N.V."/>
            <person name="Skryabin K.G."/>
        </authorList>
    </citation>
    <scope>NUCLEOTIDE SEQUENCE</scope>
    <source>
        <strain>768-20</strain>
    </source>
</reference>
<accession>F2L0V4</accession>
<reference evidence="2 3" key="1">
    <citation type="journal article" date="2011" name="J. Bacteriol.">
        <title>Complete genome sequence of the thermoacidophilic crenarchaeon Thermoproteus uzoniensis 768-20.</title>
        <authorList>
            <person name="Mardanov A.V."/>
            <person name="Gumerov V.M."/>
            <person name="Beletsky A.V."/>
            <person name="Prokofeva M.I."/>
            <person name="Bonch-Osmolovskaya E.A."/>
            <person name="Ravin N.V."/>
            <person name="Skryabin K.G."/>
        </authorList>
    </citation>
    <scope>NUCLEOTIDE SEQUENCE [LARGE SCALE GENOMIC DNA]</scope>
    <source>
        <strain evidence="2 3">768-20</strain>
    </source>
</reference>
<dbReference type="KEGG" id="tuz:TUZN_1293"/>
<evidence type="ECO:0000313" key="2">
    <source>
        <dbReference type="EMBL" id="AEA12769.1"/>
    </source>
</evidence>
<dbReference type="STRING" id="999630.TUZN_1293"/>
<dbReference type="OrthoDB" id="25635at2157"/>
<proteinExistence type="predicted"/>
<dbReference type="EMBL" id="CP002590">
    <property type="protein sequence ID" value="AEA12769.1"/>
    <property type="molecule type" value="Genomic_DNA"/>
</dbReference>
<keyword evidence="3" id="KW-1185">Reference proteome</keyword>
<dbReference type="Pfam" id="PF21818">
    <property type="entry name" value="DUF6884"/>
    <property type="match status" value="1"/>
</dbReference>
<dbReference type="AlphaFoldDB" id="F2L0V4"/>
<sequence length="224" mass="24886">MPLVSWDEVTPEELKRRYRGGPLLMLTHCTKTKNVEWRAVAEALASAGLPTPGMDLEREELYRSALRGFVKPAAEMYGGSFKKVREIAEAVARCLPVDLYILSARYGLIRADELVVPYEATLNGLNAAELARWAEARGVWDKAVELLEKGYGMYVAFLPGNYARALGPALGKMLASENALLLIPQRLAGRSPRALVVKNRGIFSRYGDLSNARRLLEKALCDQY</sequence>
<dbReference type="GeneID" id="10360820"/>
<dbReference type="Proteomes" id="UP000008138">
    <property type="component" value="Chromosome"/>
</dbReference>
<dbReference type="eggNOG" id="arCOG03726">
    <property type="taxonomic scope" value="Archaea"/>
</dbReference>
<feature type="domain" description="DUF6884" evidence="1">
    <location>
        <begin position="71"/>
        <end position="167"/>
    </location>
</feature>
<evidence type="ECO:0000259" key="1">
    <source>
        <dbReference type="Pfam" id="PF21818"/>
    </source>
</evidence>
<gene>
    <name evidence="2" type="ordered locus">TUZN_1293</name>
</gene>
<dbReference type="RefSeq" id="WP_013680105.1">
    <property type="nucleotide sequence ID" value="NC_015315.1"/>
</dbReference>